<evidence type="ECO:0000256" key="3">
    <source>
        <dbReference type="RuleBase" id="RU364054"/>
    </source>
</evidence>
<dbReference type="OrthoDB" id="5464at2759"/>
<name>A0A2S2Q5V7_9HEMI</name>
<comment type="similarity">
    <text evidence="3">Belongs to the proline oxidase family.</text>
</comment>
<dbReference type="InterPro" id="IPR015659">
    <property type="entry name" value="Proline_oxidase"/>
</dbReference>
<accession>A0A2S2Q5V7</accession>
<gene>
    <name evidence="4" type="primary">slgA_0</name>
    <name evidence="4" type="ORF">g.107774</name>
</gene>
<dbReference type="AlphaFoldDB" id="A0A2S2Q5V7"/>
<comment type="function">
    <text evidence="3">Converts proline to delta-1-pyrroline-5-carboxylate.</text>
</comment>
<dbReference type="GO" id="GO:0010133">
    <property type="term" value="P:L-proline catabolic process to L-glutamate"/>
    <property type="evidence" value="ECO:0007669"/>
    <property type="project" value="TreeGrafter"/>
</dbReference>
<dbReference type="PANTHER" id="PTHR13914">
    <property type="entry name" value="PROLINE OXIDASE"/>
    <property type="match status" value="1"/>
</dbReference>
<dbReference type="PANTHER" id="PTHR13914:SF0">
    <property type="entry name" value="PROLINE DEHYDROGENASE 1, MITOCHONDRIAL"/>
    <property type="match status" value="1"/>
</dbReference>
<dbReference type="GO" id="GO:0005739">
    <property type="term" value="C:mitochondrion"/>
    <property type="evidence" value="ECO:0007669"/>
    <property type="project" value="TreeGrafter"/>
</dbReference>
<dbReference type="Gene3D" id="3.20.20.220">
    <property type="match status" value="1"/>
</dbReference>
<dbReference type="EC" id="1.5.5.2" evidence="3"/>
<proteinExistence type="inferred from homology"/>
<dbReference type="GO" id="GO:0004657">
    <property type="term" value="F:proline dehydrogenase activity"/>
    <property type="evidence" value="ECO:0007669"/>
    <property type="project" value="UniProtKB-EC"/>
</dbReference>
<reference evidence="4" key="1">
    <citation type="submission" date="2018-04" db="EMBL/GenBank/DDBJ databases">
        <title>Transcriptome assembly of Sipha flava.</title>
        <authorList>
            <person name="Scully E.D."/>
            <person name="Geib S.M."/>
            <person name="Palmer N.A."/>
            <person name="Koch K."/>
            <person name="Bradshaw J."/>
            <person name="Heng-Moss T."/>
            <person name="Sarath G."/>
        </authorList>
    </citation>
    <scope>NUCLEOTIDE SEQUENCE</scope>
</reference>
<organism evidence="4">
    <name type="scientific">Sipha flava</name>
    <name type="common">yellow sugarcane aphid</name>
    <dbReference type="NCBI Taxonomy" id="143950"/>
    <lineage>
        <taxon>Eukaryota</taxon>
        <taxon>Metazoa</taxon>
        <taxon>Ecdysozoa</taxon>
        <taxon>Arthropoda</taxon>
        <taxon>Hexapoda</taxon>
        <taxon>Insecta</taxon>
        <taxon>Pterygota</taxon>
        <taxon>Neoptera</taxon>
        <taxon>Paraneoptera</taxon>
        <taxon>Hemiptera</taxon>
        <taxon>Sternorrhyncha</taxon>
        <taxon>Aphidomorpha</taxon>
        <taxon>Aphidoidea</taxon>
        <taxon>Aphididae</taxon>
        <taxon>Sipha</taxon>
    </lineage>
</organism>
<keyword evidence="2 3" id="KW-0560">Oxidoreductase</keyword>
<keyword evidence="3" id="KW-0274">FAD</keyword>
<keyword evidence="3" id="KW-0285">Flavoprotein</keyword>
<comment type="catalytic activity">
    <reaction evidence="3">
        <text>L-proline + a quinone = (S)-1-pyrroline-5-carboxylate + a quinol + H(+)</text>
        <dbReference type="Rhea" id="RHEA:23784"/>
        <dbReference type="ChEBI" id="CHEBI:15378"/>
        <dbReference type="ChEBI" id="CHEBI:17388"/>
        <dbReference type="ChEBI" id="CHEBI:24646"/>
        <dbReference type="ChEBI" id="CHEBI:60039"/>
        <dbReference type="ChEBI" id="CHEBI:132124"/>
        <dbReference type="EC" id="1.5.5.2"/>
    </reaction>
</comment>
<dbReference type="EMBL" id="GGMS01003915">
    <property type="protein sequence ID" value="MBY73118.1"/>
    <property type="molecule type" value="Transcribed_RNA"/>
</dbReference>
<keyword evidence="3" id="KW-0642">Proline metabolism</keyword>
<protein>
    <recommendedName>
        <fullName evidence="3">Proline dehydrogenase</fullName>
        <ecNumber evidence="3">1.5.5.2</ecNumber>
    </recommendedName>
</protein>
<dbReference type="InterPro" id="IPR029041">
    <property type="entry name" value="FAD-linked_oxidoreductase-like"/>
</dbReference>
<comment type="pathway">
    <text evidence="1">Amino-acid degradation; L-proline degradation into L-glutamate; L-glutamate from L-proline: step 1/2.</text>
</comment>
<comment type="cofactor">
    <cofactor evidence="3">
        <name>FAD</name>
        <dbReference type="ChEBI" id="CHEBI:57692"/>
    </cofactor>
</comment>
<evidence type="ECO:0000256" key="1">
    <source>
        <dbReference type="ARBA" id="ARBA00004739"/>
    </source>
</evidence>
<dbReference type="GO" id="GO:0071949">
    <property type="term" value="F:FAD binding"/>
    <property type="evidence" value="ECO:0007669"/>
    <property type="project" value="TreeGrafter"/>
</dbReference>
<evidence type="ECO:0000256" key="2">
    <source>
        <dbReference type="ARBA" id="ARBA00023002"/>
    </source>
</evidence>
<dbReference type="SUPFAM" id="SSF51730">
    <property type="entry name" value="FAD-linked oxidoreductase"/>
    <property type="match status" value="1"/>
</dbReference>
<sequence length="407" mass="46481">MAFLKLSTSRKCSQLLLQESLRNDLYTRLVRSLTTTNGSGELQQQQQQRRNNSVAATAASTVDNKPKWDTLDTSFANPEATFKSKTTWEIFRAYIVYQLCSSNYLVENNMQLMKICKMVFGEKLFTLMMKMTFYGHFVAGEDQYRIVPTLKRLRSFGVKPILDYSVEEDITQEEAEKREVESSMSEVEKMDQSAAQKEDSVSAEKIGGSLPQYHVDKQFADRRYKVQSARTYFYLNEATCERNMEVFQNCLDAVAGATYGTGITAIKLTALGRPQLLLQLSEVIMRARTLASEIMGGKGNVIGQQLTLEELDKRLFEAGIKDTKKFLEKVTKDSQGVIHLFPWSGLLNENSELSDTFRVPCLKEGRMVRLLSQLSKKEEEMFRNMVHRLNTLVQVRITILINLLNLL</sequence>
<evidence type="ECO:0000313" key="4">
    <source>
        <dbReference type="EMBL" id="MBY73118.1"/>
    </source>
</evidence>